<evidence type="ECO:0000313" key="1">
    <source>
        <dbReference type="EMBL" id="QDZ09120.1"/>
    </source>
</evidence>
<dbReference type="InterPro" id="IPR007420">
    <property type="entry name" value="DUF465"/>
</dbReference>
<evidence type="ECO:0000313" key="2">
    <source>
        <dbReference type="Proteomes" id="UP000315673"/>
    </source>
</evidence>
<dbReference type="OrthoDB" id="7869924at2"/>
<dbReference type="AlphaFoldDB" id="A0A5B8LPR2"/>
<dbReference type="Proteomes" id="UP000315673">
    <property type="component" value="Chromosome"/>
</dbReference>
<name>A0A5B8LPR2_9SPHN</name>
<dbReference type="Gene3D" id="6.10.280.50">
    <property type="match status" value="1"/>
</dbReference>
<dbReference type="EMBL" id="CP042306">
    <property type="protein sequence ID" value="QDZ09120.1"/>
    <property type="molecule type" value="Genomic_DNA"/>
</dbReference>
<dbReference type="KEGG" id="spai:FPZ24_09220"/>
<dbReference type="InterPro" id="IPR038444">
    <property type="entry name" value="DUF465_sf"/>
</dbReference>
<keyword evidence="2" id="KW-1185">Reference proteome</keyword>
<proteinExistence type="predicted"/>
<accession>A0A5B8LPR2</accession>
<dbReference type="RefSeq" id="WP_146574327.1">
    <property type="nucleotide sequence ID" value="NZ_CP042306.1"/>
</dbReference>
<sequence>MDEAQIIQRLGMLRTEHRDLDSAIDALRLMGTGDQLQIARMKKRKLALRDEITLLEDQLIPDIIA</sequence>
<organism evidence="1 2">
    <name type="scientific">Sphingomonas panacisoli</name>
    <dbReference type="NCBI Taxonomy" id="1813879"/>
    <lineage>
        <taxon>Bacteria</taxon>
        <taxon>Pseudomonadati</taxon>
        <taxon>Pseudomonadota</taxon>
        <taxon>Alphaproteobacteria</taxon>
        <taxon>Sphingomonadales</taxon>
        <taxon>Sphingomonadaceae</taxon>
        <taxon>Sphingomonas</taxon>
    </lineage>
</organism>
<reference evidence="1 2" key="1">
    <citation type="submission" date="2019-07" db="EMBL/GenBank/DDBJ databases">
        <title>Full genome sequence of Sphingomonas sp. 4R-6-7(HKS19).</title>
        <authorList>
            <person name="Im W.-T."/>
        </authorList>
    </citation>
    <scope>NUCLEOTIDE SEQUENCE [LARGE SCALE GENOMIC DNA]</scope>
    <source>
        <strain evidence="1 2">HKS19</strain>
    </source>
</reference>
<gene>
    <name evidence="1" type="ORF">FPZ24_09220</name>
</gene>
<dbReference type="Pfam" id="PF04325">
    <property type="entry name" value="DUF465"/>
    <property type="match status" value="1"/>
</dbReference>
<protein>
    <submittedName>
        <fullName evidence="1">DUF465 domain-containing protein</fullName>
    </submittedName>
</protein>